<dbReference type="EC" id="1.1.1.232" evidence="4"/>
<evidence type="ECO:0000256" key="7">
    <source>
        <dbReference type="ARBA" id="ARBA00042026"/>
    </source>
</evidence>
<dbReference type="PANTHER" id="PTHR44229:SF4">
    <property type="entry name" value="15-HYDROXYPROSTAGLANDIN DEHYDROGENASE [NAD(+)]"/>
    <property type="match status" value="1"/>
</dbReference>
<evidence type="ECO:0000256" key="21">
    <source>
        <dbReference type="ARBA" id="ARBA00049188"/>
    </source>
</evidence>
<evidence type="ECO:0000256" key="3">
    <source>
        <dbReference type="ARBA" id="ARBA00038968"/>
    </source>
</evidence>
<keyword evidence="2" id="KW-0560">Oxidoreductase</keyword>
<comment type="catalytic activity">
    <reaction evidence="11">
        <text>14-hydroxy-(4Z,7Z,10Z,12E,16Z,19Z)-docosahexaenoate + NAD(+) = 14-oxo-(4Z,7Z,10Z,12E,16Z,19Z)-docosahexaenoate + NADH + H(+)</text>
        <dbReference type="Rhea" id="RHEA:48952"/>
        <dbReference type="ChEBI" id="CHEBI:15378"/>
        <dbReference type="ChEBI" id="CHEBI:57540"/>
        <dbReference type="ChEBI" id="CHEBI:57945"/>
        <dbReference type="ChEBI" id="CHEBI:90866"/>
        <dbReference type="ChEBI" id="CHEBI:90867"/>
    </reaction>
    <physiologicalReaction direction="left-to-right" evidence="11">
        <dbReference type="Rhea" id="RHEA:48953"/>
    </physiologicalReaction>
</comment>
<comment type="catalytic activity">
    <reaction evidence="12">
        <text>15-oxo-(5S,6R)-dihydroxy-(7E,9E,11Z)-eicosatrienoate + NADH + H(+) = (5S,6R,15S)-trihydroxy-(7E,9E,11Z)-eicosatrienoate + NAD(+)</text>
        <dbReference type="Rhea" id="RHEA:41596"/>
        <dbReference type="ChEBI" id="CHEBI:15378"/>
        <dbReference type="ChEBI" id="CHEBI:57540"/>
        <dbReference type="ChEBI" id="CHEBI:57945"/>
        <dbReference type="ChEBI" id="CHEBI:78325"/>
        <dbReference type="ChEBI" id="CHEBI:78329"/>
    </reaction>
    <physiologicalReaction direction="left-to-right" evidence="12">
        <dbReference type="Rhea" id="RHEA:41597"/>
    </physiologicalReaction>
</comment>
<evidence type="ECO:0000256" key="12">
    <source>
        <dbReference type="ARBA" id="ARBA00048140"/>
    </source>
</evidence>
<comment type="catalytic activity">
    <reaction evidence="17">
        <text>prostaglandin A1 + NAD(+) = 15-oxo-prostaglandin A1 + NADH + H(+)</text>
        <dbReference type="Rhea" id="RHEA:41263"/>
        <dbReference type="ChEBI" id="CHEBI:15378"/>
        <dbReference type="ChEBI" id="CHEBI:57398"/>
        <dbReference type="ChEBI" id="CHEBI:57540"/>
        <dbReference type="ChEBI" id="CHEBI:57945"/>
        <dbReference type="ChEBI" id="CHEBI:85072"/>
    </reaction>
    <physiologicalReaction direction="left-to-right" evidence="17">
        <dbReference type="Rhea" id="RHEA:41264"/>
    </physiologicalReaction>
</comment>
<evidence type="ECO:0000256" key="8">
    <source>
        <dbReference type="ARBA" id="ARBA00045705"/>
    </source>
</evidence>
<evidence type="ECO:0000256" key="4">
    <source>
        <dbReference type="ARBA" id="ARBA00039060"/>
    </source>
</evidence>
<evidence type="ECO:0000256" key="1">
    <source>
        <dbReference type="ARBA" id="ARBA00006484"/>
    </source>
</evidence>
<dbReference type="GO" id="GO:0047034">
    <property type="term" value="F:15-hydroxyicosatetraenoate dehydrogenase activity"/>
    <property type="evidence" value="ECO:0007669"/>
    <property type="project" value="UniProtKB-EC"/>
</dbReference>
<evidence type="ECO:0000256" key="17">
    <source>
        <dbReference type="ARBA" id="ARBA00048611"/>
    </source>
</evidence>
<evidence type="ECO:0000256" key="5">
    <source>
        <dbReference type="ARBA" id="ARBA00040276"/>
    </source>
</evidence>
<name>A0A9Q0YF29_HOLLE</name>
<comment type="catalytic activity">
    <reaction evidence="20">
        <text>(15S)-hydroxy-(5Z,8Z,11Z,13E)-eicosatetraenoate + NAD(+) = 15-oxo-(5Z,8Z,11Z,13E)-eicosatetraenoate + NADH + H(+)</text>
        <dbReference type="Rhea" id="RHEA:23260"/>
        <dbReference type="ChEBI" id="CHEBI:15378"/>
        <dbReference type="ChEBI" id="CHEBI:57409"/>
        <dbReference type="ChEBI" id="CHEBI:57410"/>
        <dbReference type="ChEBI" id="CHEBI:57540"/>
        <dbReference type="ChEBI" id="CHEBI:57945"/>
        <dbReference type="EC" id="1.1.1.232"/>
    </reaction>
    <physiologicalReaction direction="left-to-right" evidence="20">
        <dbReference type="Rhea" id="RHEA:23261"/>
    </physiologicalReaction>
</comment>
<dbReference type="GO" id="GO:0005737">
    <property type="term" value="C:cytoplasm"/>
    <property type="evidence" value="ECO:0007669"/>
    <property type="project" value="TreeGrafter"/>
</dbReference>
<evidence type="ECO:0000256" key="10">
    <source>
        <dbReference type="ARBA" id="ARBA00047672"/>
    </source>
</evidence>
<dbReference type="Proteomes" id="UP001152320">
    <property type="component" value="Unassembled WGS sequence"/>
</dbReference>
<dbReference type="OrthoDB" id="417891at2759"/>
<evidence type="ECO:0000313" key="22">
    <source>
        <dbReference type="EMBL" id="KAJ8017476.1"/>
    </source>
</evidence>
<dbReference type="Pfam" id="PF00106">
    <property type="entry name" value="adh_short"/>
    <property type="match status" value="1"/>
</dbReference>
<sequence>MPNIEGKVALVTGGASGIGKAVSRRLLEKGAKLVGILDINETAGQQVFSEFAEEFGKERVRFEKCDVSNESEIKAAFQEVHSVHQTLNIILNNAGSALLDPIETIEVNLDSMEDQKSRRLDT</sequence>
<comment type="catalytic activity">
    <reaction evidence="19">
        <text>resolvin D2 + NAD(+) = 16-oxoresolvin D2 + NADH + H(+)</text>
        <dbReference type="Rhea" id="RHEA:53588"/>
        <dbReference type="ChEBI" id="CHEBI:15378"/>
        <dbReference type="ChEBI" id="CHEBI:57540"/>
        <dbReference type="ChEBI" id="CHEBI:57945"/>
        <dbReference type="ChEBI" id="CHEBI:133367"/>
        <dbReference type="ChEBI" id="CHEBI:137498"/>
    </reaction>
    <physiologicalReaction direction="left-to-right" evidence="19">
        <dbReference type="Rhea" id="RHEA:53589"/>
    </physiologicalReaction>
</comment>
<evidence type="ECO:0000256" key="20">
    <source>
        <dbReference type="ARBA" id="ARBA00049151"/>
    </source>
</evidence>
<dbReference type="PRINTS" id="PR00081">
    <property type="entry name" value="GDHRDH"/>
</dbReference>
<evidence type="ECO:0000256" key="2">
    <source>
        <dbReference type="ARBA" id="ARBA00023002"/>
    </source>
</evidence>
<comment type="catalytic activity">
    <reaction evidence="16">
        <text>lipoxin A4 + NAD(+) = 15-oxo-(5S,6R)-dihydroxy-(7E,9E,11Z,13E)-eicosatetraenoate + NADH + H(+)</text>
        <dbReference type="Rhea" id="RHEA:41572"/>
        <dbReference type="ChEBI" id="CHEBI:15378"/>
        <dbReference type="ChEBI" id="CHEBI:57540"/>
        <dbReference type="ChEBI" id="CHEBI:57945"/>
        <dbReference type="ChEBI" id="CHEBI:67026"/>
        <dbReference type="ChEBI" id="CHEBI:78311"/>
    </reaction>
    <physiologicalReaction direction="left-to-right" evidence="16">
        <dbReference type="Rhea" id="RHEA:41573"/>
    </physiologicalReaction>
</comment>
<comment type="catalytic activity">
    <reaction evidence="21">
        <text>resolvin E1 + NAD(+) = 18-oxo-resolvin E1 + NADH + H(+)</text>
        <dbReference type="Rhea" id="RHEA:49244"/>
        <dbReference type="ChEBI" id="CHEBI:15378"/>
        <dbReference type="ChEBI" id="CHEBI:57540"/>
        <dbReference type="ChEBI" id="CHEBI:57945"/>
        <dbReference type="ChEBI" id="CHEBI:91000"/>
        <dbReference type="ChEBI" id="CHEBI:91001"/>
    </reaction>
    <physiologicalReaction direction="left-to-right" evidence="21">
        <dbReference type="Rhea" id="RHEA:49245"/>
    </physiologicalReaction>
</comment>
<dbReference type="Gene3D" id="3.40.50.720">
    <property type="entry name" value="NAD(P)-binding Rossmann-like Domain"/>
    <property type="match status" value="1"/>
</dbReference>
<dbReference type="InterPro" id="IPR036291">
    <property type="entry name" value="NAD(P)-bd_dom_sf"/>
</dbReference>
<comment type="similarity">
    <text evidence="1">Belongs to the short-chain dehydrogenases/reductases (SDR) family.</text>
</comment>
<gene>
    <name evidence="22" type="ORF">HOLleu_45091</name>
</gene>
<dbReference type="EMBL" id="JAIZAY010001806">
    <property type="protein sequence ID" value="KAJ8017476.1"/>
    <property type="molecule type" value="Genomic_DNA"/>
</dbReference>
<dbReference type="InterPro" id="IPR002347">
    <property type="entry name" value="SDR_fam"/>
</dbReference>
<dbReference type="GO" id="GO:0016404">
    <property type="term" value="F:15-hydroxyprostaglandin dehydrogenase (NAD+) activity"/>
    <property type="evidence" value="ECO:0007669"/>
    <property type="project" value="UniProtKB-EC"/>
</dbReference>
<evidence type="ECO:0000256" key="18">
    <source>
        <dbReference type="ARBA" id="ARBA00048739"/>
    </source>
</evidence>
<evidence type="ECO:0000256" key="11">
    <source>
        <dbReference type="ARBA" id="ARBA00048008"/>
    </source>
</evidence>
<comment type="catalytic activity">
    <reaction evidence="18">
        <text>prostaglandin E2 + NAD(+) = 15-oxoprostaglandin E2 + NADH + H(+)</text>
        <dbReference type="Rhea" id="RHEA:11876"/>
        <dbReference type="ChEBI" id="CHEBI:15378"/>
        <dbReference type="ChEBI" id="CHEBI:57400"/>
        <dbReference type="ChEBI" id="CHEBI:57540"/>
        <dbReference type="ChEBI" id="CHEBI:57945"/>
        <dbReference type="ChEBI" id="CHEBI:606564"/>
        <dbReference type="EC" id="1.1.1.141"/>
    </reaction>
    <physiologicalReaction direction="left-to-right" evidence="18">
        <dbReference type="Rhea" id="RHEA:11877"/>
    </physiologicalReaction>
</comment>
<dbReference type="SUPFAM" id="SSF51735">
    <property type="entry name" value="NAD(P)-binding Rossmann-fold domains"/>
    <property type="match status" value="1"/>
</dbReference>
<organism evidence="22 23">
    <name type="scientific">Holothuria leucospilota</name>
    <name type="common">Black long sea cucumber</name>
    <name type="synonym">Mertensiothuria leucospilota</name>
    <dbReference type="NCBI Taxonomy" id="206669"/>
    <lineage>
        <taxon>Eukaryota</taxon>
        <taxon>Metazoa</taxon>
        <taxon>Echinodermata</taxon>
        <taxon>Eleutherozoa</taxon>
        <taxon>Echinozoa</taxon>
        <taxon>Holothuroidea</taxon>
        <taxon>Aspidochirotacea</taxon>
        <taxon>Aspidochirotida</taxon>
        <taxon>Holothuriidae</taxon>
        <taxon>Holothuria</taxon>
    </lineage>
</organism>
<evidence type="ECO:0000313" key="23">
    <source>
        <dbReference type="Proteomes" id="UP001152320"/>
    </source>
</evidence>
<comment type="catalytic activity">
    <reaction evidence="14">
        <text>resolvin D1 + NAD(+) = 17-oxoresolvin D1 + NADH + H(+)</text>
        <dbReference type="Rhea" id="RHEA:50128"/>
        <dbReference type="ChEBI" id="CHEBI:15378"/>
        <dbReference type="ChEBI" id="CHEBI:57540"/>
        <dbReference type="ChEBI" id="CHEBI:57945"/>
        <dbReference type="ChEBI" id="CHEBI:132079"/>
        <dbReference type="ChEBI" id="CHEBI:132081"/>
    </reaction>
    <physiologicalReaction direction="left-to-right" evidence="14">
        <dbReference type="Rhea" id="RHEA:50129"/>
    </physiologicalReaction>
</comment>
<keyword evidence="23" id="KW-1185">Reference proteome</keyword>
<reference evidence="22" key="1">
    <citation type="submission" date="2021-10" db="EMBL/GenBank/DDBJ databases">
        <title>Tropical sea cucumber genome reveals ecological adaptation and Cuvierian tubules defense mechanism.</title>
        <authorList>
            <person name="Chen T."/>
        </authorList>
    </citation>
    <scope>NUCLEOTIDE SEQUENCE</scope>
    <source>
        <strain evidence="22">Nanhai2018</strain>
        <tissue evidence="22">Muscle</tissue>
    </source>
</reference>
<accession>A0A9Q0YF29</accession>
<comment type="catalytic activity">
    <reaction evidence="15">
        <text>resolvin D2 + NAD(+) = 7-oxoresolvin D2 + NADH + H(+)</text>
        <dbReference type="Rhea" id="RHEA:53584"/>
        <dbReference type="ChEBI" id="CHEBI:15378"/>
        <dbReference type="ChEBI" id="CHEBI:57540"/>
        <dbReference type="ChEBI" id="CHEBI:57945"/>
        <dbReference type="ChEBI" id="CHEBI:133367"/>
        <dbReference type="ChEBI" id="CHEBI:137497"/>
    </reaction>
    <physiologicalReaction direction="left-to-right" evidence="15">
        <dbReference type="Rhea" id="RHEA:53585"/>
    </physiologicalReaction>
</comment>
<dbReference type="EC" id="1.1.1.141" evidence="3"/>
<evidence type="ECO:0000256" key="6">
    <source>
        <dbReference type="ARBA" id="ARBA00041812"/>
    </source>
</evidence>
<dbReference type="PANTHER" id="PTHR44229">
    <property type="entry name" value="15-HYDROXYPROSTAGLANDIN DEHYDROGENASE [NAD(+)]"/>
    <property type="match status" value="1"/>
</dbReference>
<evidence type="ECO:0000256" key="9">
    <source>
        <dbReference type="ARBA" id="ARBA00047325"/>
    </source>
</evidence>
<evidence type="ECO:0000256" key="19">
    <source>
        <dbReference type="ARBA" id="ARBA00048921"/>
    </source>
</evidence>
<comment type="caution">
    <text evidence="22">The sequence shown here is derived from an EMBL/GenBank/DDBJ whole genome shotgun (WGS) entry which is preliminary data.</text>
</comment>
<comment type="catalytic activity">
    <reaction evidence="10">
        <text>resolvin D1 + NAD(+) = 8-oxoresolvin D1 + NADH + H(+)</text>
        <dbReference type="Rhea" id="RHEA:50124"/>
        <dbReference type="ChEBI" id="CHEBI:15378"/>
        <dbReference type="ChEBI" id="CHEBI:57540"/>
        <dbReference type="ChEBI" id="CHEBI:57945"/>
        <dbReference type="ChEBI" id="CHEBI:132079"/>
        <dbReference type="ChEBI" id="CHEBI:132080"/>
    </reaction>
    <physiologicalReaction direction="left-to-right" evidence="10">
        <dbReference type="Rhea" id="RHEA:50125"/>
    </physiologicalReaction>
</comment>
<protein>
    <recommendedName>
        <fullName evidence="5">15-hydroxyprostaglandin dehydrogenase [NAD(+)]</fullName>
        <ecNumber evidence="3">1.1.1.141</ecNumber>
        <ecNumber evidence="4">1.1.1.232</ecNumber>
    </recommendedName>
    <alternativeName>
        <fullName evidence="7">Eicosanoid/docosanoid dehydrogenase [NAD(+)]</fullName>
    </alternativeName>
    <alternativeName>
        <fullName evidence="6">Prostaglandin dehydrogenase 1</fullName>
    </alternativeName>
</protein>
<comment type="function">
    <text evidence="8">Catalyzes the NAD-dependent dehydrogenation (oxidation) of a broad array of hydroxylated polyunsaturated fatty acids (mainly eicosanoids and docosanoids, including prostaglandins, lipoxins and resolvins), yielding their corresponding keto (oxo) metabolites. Decreases the levels of the pro-proliferative prostaglandins such as prostaglandin E2 (whose activity is increased in cancer because of an increase in the expression of cyclooxygenase 2) and generates oxo-fatty acid products that can profoundly influence cell function by abrogating pro-inflammatory cytokine expression. Converts resolvins E1, D1 and D2 to their oxo products, which represents a mode of resolvin inactivation. Resolvin E1 plays important roles during the resolution phase of acute inflammation, while resolvins D1 and D2 have a unique role in obesity-induced adipose inflammation.</text>
</comment>
<evidence type="ECO:0000256" key="14">
    <source>
        <dbReference type="ARBA" id="ARBA00048170"/>
    </source>
</evidence>
<dbReference type="AlphaFoldDB" id="A0A9Q0YF29"/>
<comment type="catalytic activity">
    <reaction evidence="13">
        <text>(11R)-hydroxy-(5Z,8Z,12E,14Z)-eicosatetraenoate + NAD(+) = 11-oxo-(5Z,8Z,12E,14Z)-eicosatetraenoate + NADH + H(+)</text>
        <dbReference type="Rhea" id="RHEA:48640"/>
        <dbReference type="ChEBI" id="CHEBI:15378"/>
        <dbReference type="ChEBI" id="CHEBI:57540"/>
        <dbReference type="ChEBI" id="CHEBI:57945"/>
        <dbReference type="ChEBI" id="CHEBI:78836"/>
        <dbReference type="ChEBI" id="CHEBI:90697"/>
    </reaction>
    <physiologicalReaction direction="left-to-right" evidence="13">
        <dbReference type="Rhea" id="RHEA:48641"/>
    </physiologicalReaction>
</comment>
<evidence type="ECO:0000256" key="16">
    <source>
        <dbReference type="ARBA" id="ARBA00048535"/>
    </source>
</evidence>
<evidence type="ECO:0000256" key="13">
    <source>
        <dbReference type="ARBA" id="ARBA00048144"/>
    </source>
</evidence>
<evidence type="ECO:0000256" key="15">
    <source>
        <dbReference type="ARBA" id="ARBA00048393"/>
    </source>
</evidence>
<comment type="catalytic activity">
    <reaction evidence="9">
        <text>prostaglandin E1 + NAD(+) = 15-oxoprostaglandin E1 + NADH + H(+)</text>
        <dbReference type="Rhea" id="RHEA:16477"/>
        <dbReference type="ChEBI" id="CHEBI:15378"/>
        <dbReference type="ChEBI" id="CHEBI:57397"/>
        <dbReference type="ChEBI" id="CHEBI:57401"/>
        <dbReference type="ChEBI" id="CHEBI:57540"/>
        <dbReference type="ChEBI" id="CHEBI:57945"/>
    </reaction>
    <physiologicalReaction direction="left-to-right" evidence="9">
        <dbReference type="Rhea" id="RHEA:16478"/>
    </physiologicalReaction>
</comment>
<proteinExistence type="inferred from homology"/>